<dbReference type="Pfam" id="PF11209">
    <property type="entry name" value="LmeA"/>
    <property type="match status" value="1"/>
</dbReference>
<dbReference type="STRING" id="1123291.SAMN04490355_100559"/>
<evidence type="ECO:0008006" key="3">
    <source>
        <dbReference type="Google" id="ProtNLM"/>
    </source>
</evidence>
<dbReference type="OrthoDB" id="1678803at2"/>
<dbReference type="InterPro" id="IPR021373">
    <property type="entry name" value="DUF2993"/>
</dbReference>
<proteinExistence type="predicted"/>
<accession>A0A1I4HUF3</accession>
<dbReference type="AlphaFoldDB" id="A0A1I4HUF3"/>
<reference evidence="2" key="1">
    <citation type="submission" date="2016-10" db="EMBL/GenBank/DDBJ databases">
        <authorList>
            <person name="Varghese N."/>
            <person name="Submissions S."/>
        </authorList>
    </citation>
    <scope>NUCLEOTIDE SEQUENCE [LARGE SCALE GENOMIC DNA]</scope>
    <source>
        <strain evidence="2">DSM 13327</strain>
    </source>
</reference>
<protein>
    <recommendedName>
        <fullName evidence="3">DUF2993 domain-containing protein</fullName>
    </recommendedName>
</protein>
<gene>
    <name evidence="1" type="ORF">SAMN04490355_100559</name>
</gene>
<evidence type="ECO:0000313" key="1">
    <source>
        <dbReference type="EMBL" id="SFL45785.1"/>
    </source>
</evidence>
<dbReference type="RefSeq" id="WP_090933091.1">
    <property type="nucleotide sequence ID" value="NZ_FOTS01000005.1"/>
</dbReference>
<dbReference type="Proteomes" id="UP000199520">
    <property type="component" value="Unassembled WGS sequence"/>
</dbReference>
<evidence type="ECO:0000313" key="2">
    <source>
        <dbReference type="Proteomes" id="UP000199520"/>
    </source>
</evidence>
<sequence>MTKGLRLVIVVLLLAVASEVFLPMILSDIVAKGMRGLVGSEQVTAALTKRPALFMLGGKFDNITVKAQQAKADKLVFDDMSIVLKDAQLDMGALVTRRLVAFQSIGDVEIRGTVTQDELARYLNQTVKGVKNAVVDIQSDKIKASSSFALGGFANVAVSLEGKIVGDGQKIKFVTDRFLLNNRMTGNLGGSLLTEIPLVDLNKLPFHVNVRDIVMENGKVILYLDNRSH</sequence>
<dbReference type="EMBL" id="FOTS01000005">
    <property type="protein sequence ID" value="SFL45785.1"/>
    <property type="molecule type" value="Genomic_DNA"/>
</dbReference>
<name>A0A1I4HUF3_9FIRM</name>
<organism evidence="1 2">
    <name type="scientific">Pelosinus propionicus DSM 13327</name>
    <dbReference type="NCBI Taxonomy" id="1123291"/>
    <lineage>
        <taxon>Bacteria</taxon>
        <taxon>Bacillati</taxon>
        <taxon>Bacillota</taxon>
        <taxon>Negativicutes</taxon>
        <taxon>Selenomonadales</taxon>
        <taxon>Sporomusaceae</taxon>
        <taxon>Pelosinus</taxon>
    </lineage>
</organism>
<keyword evidence="2" id="KW-1185">Reference proteome</keyword>